<accession>A0A8X6WRY0</accession>
<gene>
    <name evidence="1" type="ORF">TNIN_121791</name>
</gene>
<reference evidence="1" key="1">
    <citation type="submission" date="2020-08" db="EMBL/GenBank/DDBJ databases">
        <title>Multicomponent nature underlies the extraordinary mechanical properties of spider dragline silk.</title>
        <authorList>
            <person name="Kono N."/>
            <person name="Nakamura H."/>
            <person name="Mori M."/>
            <person name="Yoshida Y."/>
            <person name="Ohtoshi R."/>
            <person name="Malay A.D."/>
            <person name="Moran D.A.P."/>
            <person name="Tomita M."/>
            <person name="Numata K."/>
            <person name="Arakawa K."/>
        </authorList>
    </citation>
    <scope>NUCLEOTIDE SEQUENCE</scope>
</reference>
<comment type="caution">
    <text evidence="1">The sequence shown here is derived from an EMBL/GenBank/DDBJ whole genome shotgun (WGS) entry which is preliminary data.</text>
</comment>
<proteinExistence type="predicted"/>
<dbReference type="EMBL" id="BMAV01001134">
    <property type="protein sequence ID" value="GFY38961.1"/>
    <property type="molecule type" value="Genomic_DNA"/>
</dbReference>
<organism evidence="1 2">
    <name type="scientific">Trichonephila inaurata madagascariensis</name>
    <dbReference type="NCBI Taxonomy" id="2747483"/>
    <lineage>
        <taxon>Eukaryota</taxon>
        <taxon>Metazoa</taxon>
        <taxon>Ecdysozoa</taxon>
        <taxon>Arthropoda</taxon>
        <taxon>Chelicerata</taxon>
        <taxon>Arachnida</taxon>
        <taxon>Araneae</taxon>
        <taxon>Araneomorphae</taxon>
        <taxon>Entelegynae</taxon>
        <taxon>Araneoidea</taxon>
        <taxon>Nephilidae</taxon>
        <taxon>Trichonephila</taxon>
        <taxon>Trichonephila inaurata</taxon>
    </lineage>
</organism>
<evidence type="ECO:0000313" key="1">
    <source>
        <dbReference type="EMBL" id="GFY38961.1"/>
    </source>
</evidence>
<protein>
    <submittedName>
        <fullName evidence="1">Uncharacterized protein</fullName>
    </submittedName>
</protein>
<dbReference type="Proteomes" id="UP000886998">
    <property type="component" value="Unassembled WGS sequence"/>
</dbReference>
<name>A0A8X6WRY0_9ARAC</name>
<evidence type="ECO:0000313" key="2">
    <source>
        <dbReference type="Proteomes" id="UP000886998"/>
    </source>
</evidence>
<sequence length="104" mass="12193">MMRLFATKLLVSKHLSWVIWESCPSLLNSSSPSAHDSIPIQLISVTIYSRLTSEREIEIRVGTLVSKKFREDDGWQLFHRIERRSEDHVPEIQDHHHKPYLSKS</sequence>
<keyword evidence="2" id="KW-1185">Reference proteome</keyword>
<dbReference type="AlphaFoldDB" id="A0A8X6WRY0"/>